<keyword evidence="8 9" id="KW-0413">Isomerase</keyword>
<dbReference type="EC" id="5.4.2.12" evidence="9 10"/>
<gene>
    <name evidence="9" type="primary">gpmI</name>
    <name evidence="16" type="ORF">ENT43_00010</name>
</gene>
<dbReference type="CDD" id="cd16010">
    <property type="entry name" value="iPGM"/>
    <property type="match status" value="1"/>
</dbReference>
<feature type="binding site" evidence="9 13">
    <location>
        <position position="450"/>
    </location>
    <ligand>
        <name>Mn(2+)</name>
        <dbReference type="ChEBI" id="CHEBI:29035"/>
        <label>2</label>
    </ligand>
</feature>
<evidence type="ECO:0000256" key="9">
    <source>
        <dbReference type="HAMAP-Rule" id="MF_01038"/>
    </source>
</evidence>
<dbReference type="Pfam" id="PF06415">
    <property type="entry name" value="iPGM_N"/>
    <property type="match status" value="1"/>
</dbReference>
<feature type="binding site" evidence="9 12">
    <location>
        <position position="344"/>
    </location>
    <ligand>
        <name>substrate</name>
    </ligand>
</feature>
<feature type="binding site" evidence="9 13">
    <location>
        <position position="71"/>
    </location>
    <ligand>
        <name>Mn(2+)</name>
        <dbReference type="ChEBI" id="CHEBI:29035"/>
        <label>2</label>
    </ligand>
</feature>
<keyword evidence="6 9" id="KW-0324">Glycolysis</keyword>
<feature type="binding site" evidence="9 13">
    <location>
        <position position="409"/>
    </location>
    <ligand>
        <name>Mn(2+)</name>
        <dbReference type="ChEBI" id="CHEBI:29035"/>
        <label>1</label>
    </ligand>
</feature>
<dbReference type="PANTHER" id="PTHR31637:SF0">
    <property type="entry name" value="2,3-BISPHOSPHOGLYCERATE-INDEPENDENT PHOSPHOGLYCERATE MUTASE"/>
    <property type="match status" value="1"/>
</dbReference>
<evidence type="ECO:0000313" key="16">
    <source>
        <dbReference type="EMBL" id="HGT70631.1"/>
    </source>
</evidence>
<feature type="binding site" evidence="9 12">
    <location>
        <begin position="162"/>
        <end position="163"/>
    </location>
    <ligand>
        <name>substrate</name>
    </ligand>
</feature>
<feature type="binding site" evidence="9 12">
    <location>
        <position position="194"/>
    </location>
    <ligand>
        <name>substrate</name>
    </ligand>
</feature>
<feature type="domain" description="BPG-independent PGAM N-terminal" evidence="15">
    <location>
        <begin position="91"/>
        <end position="307"/>
    </location>
</feature>
<feature type="binding site" evidence="9 12">
    <location>
        <position position="132"/>
    </location>
    <ligand>
        <name>substrate</name>
    </ligand>
</feature>
<evidence type="ECO:0000259" key="14">
    <source>
        <dbReference type="Pfam" id="PF01676"/>
    </source>
</evidence>
<feature type="binding site" evidence="9 12">
    <location>
        <position position="200"/>
    </location>
    <ligand>
        <name>substrate</name>
    </ligand>
</feature>
<accession>A0A7C4M186</accession>
<feature type="binding site" evidence="9 13">
    <location>
        <position position="413"/>
    </location>
    <ligand>
        <name>Mn(2+)</name>
        <dbReference type="ChEBI" id="CHEBI:29035"/>
        <label>1</label>
    </ligand>
</feature>
<dbReference type="InterPro" id="IPR011258">
    <property type="entry name" value="BPG-indep_PGM_N"/>
</dbReference>
<feature type="binding site" evidence="9 12">
    <location>
        <begin position="271"/>
        <end position="274"/>
    </location>
    <ligand>
        <name>substrate</name>
    </ligand>
</feature>
<dbReference type="NCBIfam" id="TIGR01307">
    <property type="entry name" value="pgm_bpd_ind"/>
    <property type="match status" value="1"/>
</dbReference>
<dbReference type="GO" id="GO:0004619">
    <property type="term" value="F:phosphoglycerate mutase activity"/>
    <property type="evidence" value="ECO:0007669"/>
    <property type="project" value="UniProtKB-UniRule"/>
</dbReference>
<evidence type="ECO:0000256" key="3">
    <source>
        <dbReference type="ARBA" id="ARBA00004798"/>
    </source>
</evidence>
<dbReference type="Gene3D" id="3.40.720.10">
    <property type="entry name" value="Alkaline Phosphatase, subunit A"/>
    <property type="match status" value="1"/>
</dbReference>
<dbReference type="GO" id="GO:0006096">
    <property type="term" value="P:glycolytic process"/>
    <property type="evidence" value="ECO:0007669"/>
    <property type="project" value="UniProtKB-UniRule"/>
</dbReference>
<organism evidence="16">
    <name type="scientific">candidate division CPR3 bacterium</name>
    <dbReference type="NCBI Taxonomy" id="2268181"/>
    <lineage>
        <taxon>Bacteria</taxon>
        <taxon>Bacteria division CPR3</taxon>
    </lineage>
</organism>
<dbReference type="InterPro" id="IPR017850">
    <property type="entry name" value="Alkaline_phosphatase_core_sf"/>
</dbReference>
<reference evidence="16" key="1">
    <citation type="journal article" date="2020" name="mSystems">
        <title>Genome- and Community-Level Interaction Insights into Carbon Utilization and Element Cycling Functions of Hydrothermarchaeota in Hydrothermal Sediment.</title>
        <authorList>
            <person name="Zhou Z."/>
            <person name="Liu Y."/>
            <person name="Xu W."/>
            <person name="Pan J."/>
            <person name="Luo Z.H."/>
            <person name="Li M."/>
        </authorList>
    </citation>
    <scope>NUCLEOTIDE SEQUENCE [LARGE SCALE GENOMIC DNA]</scope>
    <source>
        <strain evidence="16">SpSt-579</strain>
    </source>
</reference>
<keyword evidence="5 9" id="KW-0479">Metal-binding</keyword>
<evidence type="ECO:0000256" key="4">
    <source>
        <dbReference type="ARBA" id="ARBA00008819"/>
    </source>
</evidence>
<dbReference type="GO" id="GO:0030145">
    <property type="term" value="F:manganese ion binding"/>
    <property type="evidence" value="ECO:0007669"/>
    <property type="project" value="UniProtKB-UniRule"/>
</dbReference>
<feature type="binding site" evidence="9 13">
    <location>
        <position position="451"/>
    </location>
    <ligand>
        <name>Mn(2+)</name>
        <dbReference type="ChEBI" id="CHEBI:29035"/>
        <label>2</label>
    </ligand>
</feature>
<feature type="active site" description="Phosphoserine intermediate" evidence="9 11">
    <location>
        <position position="71"/>
    </location>
</feature>
<feature type="binding site" evidence="9 13">
    <location>
        <position position="468"/>
    </location>
    <ligand>
        <name>Mn(2+)</name>
        <dbReference type="ChEBI" id="CHEBI:29035"/>
        <label>1</label>
    </ligand>
</feature>
<dbReference type="UniPathway" id="UPA00109">
    <property type="reaction ID" value="UER00186"/>
</dbReference>
<evidence type="ECO:0000256" key="1">
    <source>
        <dbReference type="ARBA" id="ARBA00000370"/>
    </source>
</evidence>
<sequence length="522" mass="58419">MTREKELIMIPQHKVMLIIRDGWGHGPDYPGNAITHANVPHHNRYIKEYPTSVIQCTGNAVGNPEGVQGGSEVGHLTIGAGRIVWQPYELINQKIKNSEFFQNPGLVAAINHCKQNGTNLHLDGLFSSEGVHADYRHMLAILKLCKQEQFDRVFIHLTLDGRDMPEKSALPLVEDTEKTIAELGVGKIATVIGRYYAMDRDANWDRTQAAYDLLVEGKGFTAKSAKEAIEAAYARGDKTDYYVQATVIVDQDNQPMALVKDTDAFIWYNFRSDRARQITAMINGLDYCPVKAEKPVHVYYVCFSSYDSNWDLPVAFPQEQVTNNLGETIAQHGLKQLRIAETEKYAHVTFFFNSQKDNPNPNETRILVDSPKVPSYDQKPEMSAYQVTEKLLPEIGQYDFILVNYANPDLVGHSGVFEAVVKACEVVDECVGTIVTKALEENYAIFLMADHGNADHMLYDNGEVDPSHGFAPVTLTIISNDETLKHVKLKDGGHKDIAPTILKVMGIEQPKEMTGENLMEEC</sequence>
<keyword evidence="7 9" id="KW-0464">Manganese</keyword>
<feature type="binding site" evidence="9 13">
    <location>
        <position position="21"/>
    </location>
    <ligand>
        <name>Mn(2+)</name>
        <dbReference type="ChEBI" id="CHEBI:29035"/>
        <label>2</label>
    </ligand>
</feature>
<dbReference type="FunFam" id="3.40.1450.10:FF:000002">
    <property type="entry name" value="2,3-bisphosphoglycerate-independent phosphoglycerate mutase"/>
    <property type="match status" value="1"/>
</dbReference>
<protein>
    <recommendedName>
        <fullName evidence="9 10">2,3-bisphosphoglycerate-independent phosphoglycerate mutase</fullName>
        <shortName evidence="9">BPG-independent PGAM</shortName>
        <shortName evidence="9">Phosphoglyceromutase</shortName>
        <shortName evidence="9">iPGM</shortName>
        <ecNumber evidence="9 10">5.4.2.12</ecNumber>
    </recommendedName>
</protein>
<evidence type="ECO:0000256" key="11">
    <source>
        <dbReference type="PIRSR" id="PIRSR001492-1"/>
    </source>
</evidence>
<dbReference type="GO" id="GO:0005829">
    <property type="term" value="C:cytosol"/>
    <property type="evidence" value="ECO:0007669"/>
    <property type="project" value="TreeGrafter"/>
</dbReference>
<proteinExistence type="inferred from homology"/>
<comment type="cofactor">
    <cofactor evidence="9">
        <name>Mn(2+)</name>
        <dbReference type="ChEBI" id="CHEBI:29035"/>
    </cofactor>
    <text evidence="9">Binds 2 manganese ions per subunit.</text>
</comment>
<dbReference type="InterPro" id="IPR036646">
    <property type="entry name" value="PGAM_B_sf"/>
</dbReference>
<dbReference type="AlphaFoldDB" id="A0A7C4M186"/>
<dbReference type="PIRSF" id="PIRSF001492">
    <property type="entry name" value="IPGAM"/>
    <property type="match status" value="1"/>
</dbReference>
<evidence type="ECO:0000256" key="10">
    <source>
        <dbReference type="NCBIfam" id="TIGR01307"/>
    </source>
</evidence>
<dbReference type="GO" id="GO:0006007">
    <property type="term" value="P:glucose catabolic process"/>
    <property type="evidence" value="ECO:0007669"/>
    <property type="project" value="InterPro"/>
</dbReference>
<feature type="domain" description="Metalloenzyme" evidence="14">
    <location>
        <begin position="14"/>
        <end position="508"/>
    </location>
</feature>
<evidence type="ECO:0000256" key="13">
    <source>
        <dbReference type="PIRSR" id="PIRSR001492-3"/>
    </source>
</evidence>
<dbReference type="Pfam" id="PF01676">
    <property type="entry name" value="Metalloenzyme"/>
    <property type="match status" value="1"/>
</dbReference>
<evidence type="ECO:0000256" key="2">
    <source>
        <dbReference type="ARBA" id="ARBA00002315"/>
    </source>
</evidence>
<comment type="function">
    <text evidence="2 9">Catalyzes the interconversion of 2-phosphoglycerate and 3-phosphoglycerate.</text>
</comment>
<dbReference type="PANTHER" id="PTHR31637">
    <property type="entry name" value="2,3-BISPHOSPHOGLYCERATE-INDEPENDENT PHOSPHOGLYCERATE MUTASE"/>
    <property type="match status" value="1"/>
</dbReference>
<dbReference type="InterPro" id="IPR005995">
    <property type="entry name" value="Pgm_bpd_ind"/>
</dbReference>
<dbReference type="InterPro" id="IPR006124">
    <property type="entry name" value="Metalloenzyme"/>
</dbReference>
<dbReference type="Gene3D" id="3.40.1450.10">
    <property type="entry name" value="BPG-independent phosphoglycerate mutase, domain B"/>
    <property type="match status" value="1"/>
</dbReference>
<comment type="subunit">
    <text evidence="9">Monomer.</text>
</comment>
<dbReference type="SUPFAM" id="SSF53649">
    <property type="entry name" value="Alkaline phosphatase-like"/>
    <property type="match status" value="1"/>
</dbReference>
<dbReference type="EMBL" id="DSYQ01000001">
    <property type="protein sequence ID" value="HGT70631.1"/>
    <property type="molecule type" value="Genomic_DNA"/>
</dbReference>
<comment type="similarity">
    <text evidence="4 9">Belongs to the BPG-independent phosphoglycerate mutase family.</text>
</comment>
<name>A0A7C4M186_UNCC3</name>
<evidence type="ECO:0000259" key="15">
    <source>
        <dbReference type="Pfam" id="PF06415"/>
    </source>
</evidence>
<evidence type="ECO:0000256" key="12">
    <source>
        <dbReference type="PIRSR" id="PIRSR001492-2"/>
    </source>
</evidence>
<evidence type="ECO:0000256" key="7">
    <source>
        <dbReference type="ARBA" id="ARBA00023211"/>
    </source>
</evidence>
<comment type="pathway">
    <text evidence="3 9">Carbohydrate degradation; glycolysis; pyruvate from D-glyceraldehyde 3-phosphate: step 3/5.</text>
</comment>
<evidence type="ECO:0000256" key="6">
    <source>
        <dbReference type="ARBA" id="ARBA00023152"/>
    </source>
</evidence>
<comment type="caution">
    <text evidence="16">The sequence shown here is derived from an EMBL/GenBank/DDBJ whole genome shotgun (WGS) entry which is preliminary data.</text>
</comment>
<dbReference type="SUPFAM" id="SSF64158">
    <property type="entry name" value="2,3-Bisphosphoglycerate-independent phosphoglycerate mutase, substrate-binding domain"/>
    <property type="match status" value="1"/>
</dbReference>
<evidence type="ECO:0000256" key="5">
    <source>
        <dbReference type="ARBA" id="ARBA00022723"/>
    </source>
</evidence>
<dbReference type="HAMAP" id="MF_01038">
    <property type="entry name" value="GpmI"/>
    <property type="match status" value="1"/>
</dbReference>
<evidence type="ECO:0000256" key="8">
    <source>
        <dbReference type="ARBA" id="ARBA00023235"/>
    </source>
</evidence>
<comment type="catalytic activity">
    <reaction evidence="1 9">
        <text>(2R)-2-phosphoglycerate = (2R)-3-phosphoglycerate</text>
        <dbReference type="Rhea" id="RHEA:15901"/>
        <dbReference type="ChEBI" id="CHEBI:58272"/>
        <dbReference type="ChEBI" id="CHEBI:58289"/>
        <dbReference type="EC" id="5.4.2.12"/>
    </reaction>
</comment>